<sequence length="66" mass="7684">MKIHDASIPLRTKSSYSYPTMTMVDIRHDSNEMRNEPKNKIRCLANLKSFLFIPVCHVIAILIRKP</sequence>
<evidence type="ECO:0000313" key="3">
    <source>
        <dbReference type="Proteomes" id="UP000058925"/>
    </source>
</evidence>
<protein>
    <submittedName>
        <fullName evidence="2">Uncharacterized protein</fullName>
    </submittedName>
</protein>
<keyword evidence="3" id="KW-1185">Reference proteome</keyword>
<gene>
    <name evidence="2" type="ORF">NMY3_01876</name>
</gene>
<feature type="transmembrane region" description="Helical" evidence="1">
    <location>
        <begin position="43"/>
        <end position="63"/>
    </location>
</feature>
<dbReference type="EMBL" id="CP012850">
    <property type="protein sequence ID" value="ALI36079.1"/>
    <property type="molecule type" value="Genomic_DNA"/>
</dbReference>
<evidence type="ECO:0000313" key="2">
    <source>
        <dbReference type="EMBL" id="ALI36079.1"/>
    </source>
</evidence>
<proteinExistence type="predicted"/>
<reference evidence="3" key="1">
    <citation type="submission" date="2015-10" db="EMBL/GenBank/DDBJ databases">
        <title>Niche specialization of a soil ammonia-oxidizing archaeon, Candidatus Nitrosocosmicus oleophilus.</title>
        <authorList>
            <person name="Jung M.-Y."/>
            <person name="Rhee S.-K."/>
        </authorList>
    </citation>
    <scope>NUCLEOTIDE SEQUENCE [LARGE SCALE GENOMIC DNA]</scope>
    <source>
        <strain evidence="3">MY3</strain>
    </source>
</reference>
<organism evidence="2 3">
    <name type="scientific">Candidatus Nitrosocosmicus oleophilus</name>
    <dbReference type="NCBI Taxonomy" id="1353260"/>
    <lineage>
        <taxon>Archaea</taxon>
        <taxon>Nitrososphaerota</taxon>
        <taxon>Nitrososphaeria</taxon>
        <taxon>Nitrososphaerales</taxon>
        <taxon>Nitrososphaeraceae</taxon>
        <taxon>Candidatus Nitrosocosmicus</taxon>
    </lineage>
</organism>
<dbReference type="Proteomes" id="UP000058925">
    <property type="component" value="Chromosome"/>
</dbReference>
<name>A0A654M0P9_9ARCH</name>
<keyword evidence="1" id="KW-1133">Transmembrane helix</keyword>
<keyword evidence="1" id="KW-0812">Transmembrane</keyword>
<evidence type="ECO:0000256" key="1">
    <source>
        <dbReference type="SAM" id="Phobius"/>
    </source>
</evidence>
<dbReference type="KEGG" id="taa:NMY3_01876"/>
<dbReference type="AlphaFoldDB" id="A0A654M0P9"/>
<keyword evidence="1" id="KW-0472">Membrane</keyword>
<accession>A0A654M0P9</accession>